<feature type="compositionally biased region" description="Low complexity" evidence="1">
    <location>
        <begin position="43"/>
        <end position="60"/>
    </location>
</feature>
<feature type="compositionally biased region" description="Pro residues" evidence="1">
    <location>
        <begin position="61"/>
        <end position="70"/>
    </location>
</feature>
<keyword evidence="2" id="KW-1133">Transmembrane helix</keyword>
<dbReference type="RefSeq" id="WP_231816821.1">
    <property type="nucleotide sequence ID" value="NZ_JAJOZR010000021.1"/>
</dbReference>
<organism evidence="3 4">
    <name type="scientific">Rhizobium quercicola</name>
    <dbReference type="NCBI Taxonomy" id="2901226"/>
    <lineage>
        <taxon>Bacteria</taxon>
        <taxon>Pseudomonadati</taxon>
        <taxon>Pseudomonadota</taxon>
        <taxon>Alphaproteobacteria</taxon>
        <taxon>Hyphomicrobiales</taxon>
        <taxon>Rhizobiaceae</taxon>
        <taxon>Rhizobium/Agrobacterium group</taxon>
        <taxon>Rhizobium</taxon>
    </lineage>
</organism>
<sequence length="411" mass="42098">MSVTVTSDSPQRRFDRPLLAILVSLALHAAIVAPFLLRLPETTPEAPAEPSVTVEIVPEPETTPKPPEPAPEAAKAEKAARSPPAAAKAEPASTPPPPTPTPAPAPVEPTPPAAPSRPFEASAAQEPDAPPDPVDLPAPEGEAKQADSAPTEPVAAPPATAASGPADAPVTEPAPGGAALSTPAPVAKQTETPAAAPEILAGAATSGEGAGKAVPSVSPTPASEPPPADEEPQPPRDTALLKPDRRDAGQTPAAPSPESADDRPMTPGEQAAYVPATPAIPQAKPAPAPKPAKTFYSRNILADPRVRGALDKLPPEARLVQICSIEALEQARNASTAFVPEIMKMFGKNGGVITGQHLSARGGAIRSRGVWREITFDCTANATFDTITAFRFALGETIPRSAWASRRLPAD</sequence>
<dbReference type="AlphaFoldDB" id="A0A9X1T3C0"/>
<accession>A0A9X1T3C0</accession>
<feature type="region of interest" description="Disordered" evidence="1">
    <location>
        <begin position="43"/>
        <end position="270"/>
    </location>
</feature>
<keyword evidence="2" id="KW-0812">Transmembrane</keyword>
<dbReference type="InterPro" id="IPR009273">
    <property type="entry name" value="DUF930"/>
</dbReference>
<feature type="compositionally biased region" description="Low complexity" evidence="1">
    <location>
        <begin position="149"/>
        <end position="169"/>
    </location>
</feature>
<feature type="compositionally biased region" description="Low complexity" evidence="1">
    <location>
        <begin position="81"/>
        <end position="92"/>
    </location>
</feature>
<evidence type="ECO:0000313" key="4">
    <source>
        <dbReference type="Proteomes" id="UP001139089"/>
    </source>
</evidence>
<protein>
    <submittedName>
        <fullName evidence="3">DUF930 domain-containing protein</fullName>
    </submittedName>
</protein>
<dbReference type="EMBL" id="JAJOZR010000021">
    <property type="protein sequence ID" value="MCD7111804.1"/>
    <property type="molecule type" value="Genomic_DNA"/>
</dbReference>
<keyword evidence="2" id="KW-0472">Membrane</keyword>
<keyword evidence="4" id="KW-1185">Reference proteome</keyword>
<evidence type="ECO:0000256" key="1">
    <source>
        <dbReference type="SAM" id="MobiDB-lite"/>
    </source>
</evidence>
<feature type="compositionally biased region" description="Low complexity" evidence="1">
    <location>
        <begin position="194"/>
        <end position="204"/>
    </location>
</feature>
<proteinExistence type="predicted"/>
<name>A0A9X1T3C0_9HYPH</name>
<evidence type="ECO:0000313" key="3">
    <source>
        <dbReference type="EMBL" id="MCD7111804.1"/>
    </source>
</evidence>
<feature type="transmembrane region" description="Helical" evidence="2">
    <location>
        <begin position="18"/>
        <end position="37"/>
    </location>
</feature>
<evidence type="ECO:0000256" key="2">
    <source>
        <dbReference type="SAM" id="Phobius"/>
    </source>
</evidence>
<comment type="caution">
    <text evidence="3">The sequence shown here is derived from an EMBL/GenBank/DDBJ whole genome shotgun (WGS) entry which is preliminary data.</text>
</comment>
<gene>
    <name evidence="3" type="ORF">LRX75_22515</name>
</gene>
<reference evidence="3" key="1">
    <citation type="submission" date="2021-12" db="EMBL/GenBank/DDBJ databases">
        <authorList>
            <person name="Li Y."/>
        </authorList>
    </citation>
    <scope>NUCLEOTIDE SEQUENCE</scope>
    <source>
        <strain evidence="3">DKSPLA3</strain>
    </source>
</reference>
<dbReference type="Pfam" id="PF06059">
    <property type="entry name" value="DUF930"/>
    <property type="match status" value="1"/>
</dbReference>
<dbReference type="Proteomes" id="UP001139089">
    <property type="component" value="Unassembled WGS sequence"/>
</dbReference>
<feature type="compositionally biased region" description="Pro residues" evidence="1">
    <location>
        <begin position="93"/>
        <end position="115"/>
    </location>
</feature>